<feature type="binding site" description="axial binding residue" evidence="9">
    <location>
        <position position="450"/>
    </location>
    <ligand>
        <name>heme</name>
        <dbReference type="ChEBI" id="CHEBI:30413"/>
    </ligand>
    <ligandPart>
        <name>Fe</name>
        <dbReference type="ChEBI" id="CHEBI:18248"/>
    </ligandPart>
</feature>
<dbReference type="EMBL" id="JXTC01000077">
    <property type="protein sequence ID" value="PON91057.1"/>
    <property type="molecule type" value="Genomic_DNA"/>
</dbReference>
<dbReference type="GO" id="GO:0005506">
    <property type="term" value="F:iron ion binding"/>
    <property type="evidence" value="ECO:0007669"/>
    <property type="project" value="InterPro"/>
</dbReference>
<dbReference type="InterPro" id="IPR017972">
    <property type="entry name" value="Cyt_P450_CS"/>
</dbReference>
<dbReference type="GO" id="GO:0016705">
    <property type="term" value="F:oxidoreductase activity, acting on paired donors, with incorporation or reduction of molecular oxygen"/>
    <property type="evidence" value="ECO:0007669"/>
    <property type="project" value="InterPro"/>
</dbReference>
<evidence type="ECO:0000256" key="2">
    <source>
        <dbReference type="ARBA" id="ARBA00010617"/>
    </source>
</evidence>
<sequence>MESLLLYIPVFLALYVLTSQFLHRIQNLPPTPLLSLPILGHLYLLKTPLQRTFARLSDRYGPILFLQLGSRPVVVVSSPSAAEECLTKNDISFANRPRMSVGRILGYNNTSLVWASYGDHWRNLRRISSLELLSTHRLHALSDIRRDEVRLLIKRLAAGEEKRHDEFLAFDAKTTFVKLTLNIMMRMIAGKRYYDNDAADFEEVKRFLEFRAETTRIGRKSNLADFLPFIRFVGGSRALERDMAEVQRKRDGFIQSLIEQHKRQMEIDPNCRSGSKEGDRKTLIEVLLSLQQTEPEYYTDEIIRSLMLVQLLAGTETTVNTMEWALSLLLNHPDVLRKAQAEIDRRVGNARLVDETDLPQLPYLQSVITETLRKYPPAPTLLPHESSEDCWVGGYRVPRGTMLLINAWGIQNDPKVWVDPEGFRPERFMEIGGPRDGFRSLPFGSGRRGCPGEGLAMRVVGLTLGSLVQCFDWKRPSDKMTDMTEGVGTILSKAIPLQATCRPRPSMVKIFSDQI</sequence>
<comment type="caution">
    <text evidence="11">The sequence shown here is derived from an EMBL/GenBank/DDBJ whole genome shotgun (WGS) entry which is preliminary data.</text>
</comment>
<name>A0A2P5EZV0_TREOI</name>
<dbReference type="GO" id="GO:0016020">
    <property type="term" value="C:membrane"/>
    <property type="evidence" value="ECO:0007669"/>
    <property type="project" value="UniProtKB-SubCell"/>
</dbReference>
<evidence type="ECO:0000256" key="10">
    <source>
        <dbReference type="RuleBase" id="RU000461"/>
    </source>
</evidence>
<dbReference type="PANTHER" id="PTHR47947:SF24">
    <property type="entry name" value="ISOFLAVONE 2'-HYDROXYLASE-LIKE"/>
    <property type="match status" value="1"/>
</dbReference>
<keyword evidence="4 9" id="KW-0479">Metal-binding</keyword>
<dbReference type="PANTHER" id="PTHR47947">
    <property type="entry name" value="CYTOCHROME P450 82C3-RELATED"/>
    <property type="match status" value="1"/>
</dbReference>
<dbReference type="FunFam" id="1.10.630.10:FF:000023">
    <property type="entry name" value="Cytochrome P450 family protein"/>
    <property type="match status" value="1"/>
</dbReference>
<dbReference type="InterPro" id="IPR036396">
    <property type="entry name" value="Cyt_P450_sf"/>
</dbReference>
<evidence type="ECO:0000313" key="11">
    <source>
        <dbReference type="EMBL" id="PON91057.1"/>
    </source>
</evidence>
<dbReference type="InterPro" id="IPR002401">
    <property type="entry name" value="Cyt_P450_E_grp-I"/>
</dbReference>
<comment type="subcellular location">
    <subcellularLocation>
        <location evidence="1">Membrane</location>
    </subcellularLocation>
</comment>
<proteinExistence type="inferred from homology"/>
<gene>
    <name evidence="11" type="ORF">TorRG33x02_130880</name>
</gene>
<evidence type="ECO:0000256" key="8">
    <source>
        <dbReference type="ARBA" id="ARBA00023136"/>
    </source>
</evidence>
<dbReference type="Gene3D" id="1.10.630.10">
    <property type="entry name" value="Cytochrome P450"/>
    <property type="match status" value="1"/>
</dbReference>
<dbReference type="OrthoDB" id="1055148at2759"/>
<keyword evidence="12" id="KW-1185">Reference proteome</keyword>
<dbReference type="InterPro" id="IPR001128">
    <property type="entry name" value="Cyt_P450"/>
</dbReference>
<dbReference type="InParanoid" id="A0A2P5EZV0"/>
<keyword evidence="5 10" id="KW-0560">Oxidoreductase</keyword>
<dbReference type="GO" id="GO:0020037">
    <property type="term" value="F:heme binding"/>
    <property type="evidence" value="ECO:0007669"/>
    <property type="project" value="InterPro"/>
</dbReference>
<evidence type="ECO:0000256" key="4">
    <source>
        <dbReference type="ARBA" id="ARBA00022723"/>
    </source>
</evidence>
<dbReference type="PRINTS" id="PR00463">
    <property type="entry name" value="EP450I"/>
</dbReference>
<dbReference type="InterPro" id="IPR050651">
    <property type="entry name" value="Plant_Cytochrome_P450_Monoox"/>
</dbReference>
<reference evidence="12" key="1">
    <citation type="submission" date="2016-06" db="EMBL/GenBank/DDBJ databases">
        <title>Parallel loss of symbiosis genes in relatives of nitrogen-fixing non-legume Parasponia.</title>
        <authorList>
            <person name="Van Velzen R."/>
            <person name="Holmer R."/>
            <person name="Bu F."/>
            <person name="Rutten L."/>
            <person name="Van Zeijl A."/>
            <person name="Liu W."/>
            <person name="Santuari L."/>
            <person name="Cao Q."/>
            <person name="Sharma T."/>
            <person name="Shen D."/>
            <person name="Roswanjaya Y."/>
            <person name="Wardhani T."/>
            <person name="Kalhor M.S."/>
            <person name="Jansen J."/>
            <person name="Van den Hoogen J."/>
            <person name="Gungor B."/>
            <person name="Hartog M."/>
            <person name="Hontelez J."/>
            <person name="Verver J."/>
            <person name="Yang W.-C."/>
            <person name="Schijlen E."/>
            <person name="Repin R."/>
            <person name="Schilthuizen M."/>
            <person name="Schranz E."/>
            <person name="Heidstra R."/>
            <person name="Miyata K."/>
            <person name="Fedorova E."/>
            <person name="Kohlen W."/>
            <person name="Bisseling T."/>
            <person name="Smit S."/>
            <person name="Geurts R."/>
        </authorList>
    </citation>
    <scope>NUCLEOTIDE SEQUENCE [LARGE SCALE GENOMIC DNA]</scope>
    <source>
        <strain evidence="12">cv. RG33-2</strain>
    </source>
</reference>
<dbReference type="AlphaFoldDB" id="A0A2P5EZV0"/>
<dbReference type="GO" id="GO:0004497">
    <property type="term" value="F:monooxygenase activity"/>
    <property type="evidence" value="ECO:0007669"/>
    <property type="project" value="UniProtKB-KW"/>
</dbReference>
<dbReference type="STRING" id="63057.A0A2P5EZV0"/>
<dbReference type="Pfam" id="PF00067">
    <property type="entry name" value="p450"/>
    <property type="match status" value="1"/>
</dbReference>
<organism evidence="11 12">
    <name type="scientific">Trema orientale</name>
    <name type="common">Charcoal tree</name>
    <name type="synonym">Celtis orientalis</name>
    <dbReference type="NCBI Taxonomy" id="63057"/>
    <lineage>
        <taxon>Eukaryota</taxon>
        <taxon>Viridiplantae</taxon>
        <taxon>Streptophyta</taxon>
        <taxon>Embryophyta</taxon>
        <taxon>Tracheophyta</taxon>
        <taxon>Spermatophyta</taxon>
        <taxon>Magnoliopsida</taxon>
        <taxon>eudicotyledons</taxon>
        <taxon>Gunneridae</taxon>
        <taxon>Pentapetalae</taxon>
        <taxon>rosids</taxon>
        <taxon>fabids</taxon>
        <taxon>Rosales</taxon>
        <taxon>Cannabaceae</taxon>
        <taxon>Trema</taxon>
    </lineage>
</organism>
<evidence type="ECO:0000313" key="12">
    <source>
        <dbReference type="Proteomes" id="UP000237000"/>
    </source>
</evidence>
<dbReference type="Proteomes" id="UP000237000">
    <property type="component" value="Unassembled WGS sequence"/>
</dbReference>
<dbReference type="SUPFAM" id="SSF48264">
    <property type="entry name" value="Cytochrome P450"/>
    <property type="match status" value="1"/>
</dbReference>
<comment type="similarity">
    <text evidence="2 10">Belongs to the cytochrome P450 family.</text>
</comment>
<keyword evidence="3 9" id="KW-0349">Heme</keyword>
<evidence type="ECO:0000256" key="3">
    <source>
        <dbReference type="ARBA" id="ARBA00022617"/>
    </source>
</evidence>
<evidence type="ECO:0000256" key="5">
    <source>
        <dbReference type="ARBA" id="ARBA00023002"/>
    </source>
</evidence>
<dbReference type="PROSITE" id="PS00086">
    <property type="entry name" value="CYTOCHROME_P450"/>
    <property type="match status" value="1"/>
</dbReference>
<keyword evidence="6 9" id="KW-0408">Iron</keyword>
<accession>A0A2P5EZV0</accession>
<dbReference type="CDD" id="cd20653">
    <property type="entry name" value="CYP81"/>
    <property type="match status" value="1"/>
</dbReference>
<protein>
    <submittedName>
        <fullName evidence="11">Cytochrome P450, E-class, group I</fullName>
    </submittedName>
</protein>
<comment type="cofactor">
    <cofactor evidence="9">
        <name>heme</name>
        <dbReference type="ChEBI" id="CHEBI:30413"/>
    </cofactor>
</comment>
<dbReference type="PRINTS" id="PR00385">
    <property type="entry name" value="P450"/>
</dbReference>
<evidence type="ECO:0000256" key="7">
    <source>
        <dbReference type="ARBA" id="ARBA00023033"/>
    </source>
</evidence>
<evidence type="ECO:0000256" key="1">
    <source>
        <dbReference type="ARBA" id="ARBA00004370"/>
    </source>
</evidence>
<evidence type="ECO:0000256" key="6">
    <source>
        <dbReference type="ARBA" id="ARBA00023004"/>
    </source>
</evidence>
<keyword evidence="8" id="KW-0472">Membrane</keyword>
<evidence type="ECO:0000256" key="9">
    <source>
        <dbReference type="PIRSR" id="PIRSR602401-1"/>
    </source>
</evidence>
<keyword evidence="7 10" id="KW-0503">Monooxygenase</keyword>